<feature type="domain" description="Transposase Tn5-like N-terminal" evidence="2">
    <location>
        <begin position="25"/>
        <end position="69"/>
    </location>
</feature>
<feature type="region of interest" description="Disordered" evidence="1">
    <location>
        <begin position="1"/>
        <end position="26"/>
    </location>
</feature>
<dbReference type="GO" id="GO:0003677">
    <property type="term" value="F:DNA binding"/>
    <property type="evidence" value="ECO:0007669"/>
    <property type="project" value="UniProtKB-KW"/>
</dbReference>
<proteinExistence type="predicted"/>
<name>A0A1C3XJI9_9BRAD</name>
<sequence length="69" mass="7526">MCSSGTTCRWSAGPDDGDGDESAVEHWTEREIDKTAFKDARLGQRFSELLKQIGDGMGGSIPFACQDWA</sequence>
<organism evidence="3 4">
    <name type="scientific">Bradyrhizobium yuanmingense</name>
    <dbReference type="NCBI Taxonomy" id="108015"/>
    <lineage>
        <taxon>Bacteria</taxon>
        <taxon>Pseudomonadati</taxon>
        <taxon>Pseudomonadota</taxon>
        <taxon>Alphaproteobacteria</taxon>
        <taxon>Hyphomicrobiales</taxon>
        <taxon>Nitrobacteraceae</taxon>
        <taxon>Bradyrhizobium</taxon>
    </lineage>
</organism>
<dbReference type="Proteomes" id="UP000183174">
    <property type="component" value="Unassembled WGS sequence"/>
</dbReference>
<dbReference type="Pfam" id="PF14706">
    <property type="entry name" value="Tnp_DNA_bind"/>
    <property type="match status" value="1"/>
</dbReference>
<dbReference type="InterPro" id="IPR014735">
    <property type="entry name" value="Transposase_Tn5-like_N"/>
</dbReference>
<accession>A0A1C3XJI9</accession>
<gene>
    <name evidence="3" type="ORF">GA0061099_10331</name>
</gene>
<dbReference type="RefSeq" id="WP_245311238.1">
    <property type="nucleotide sequence ID" value="NZ_FMAE01000033.1"/>
</dbReference>
<dbReference type="EMBL" id="FMAE01000033">
    <property type="protein sequence ID" value="SCB52438.1"/>
    <property type="molecule type" value="Genomic_DNA"/>
</dbReference>
<evidence type="ECO:0000256" key="1">
    <source>
        <dbReference type="SAM" id="MobiDB-lite"/>
    </source>
</evidence>
<feature type="non-terminal residue" evidence="3">
    <location>
        <position position="69"/>
    </location>
</feature>
<reference evidence="3 4" key="1">
    <citation type="submission" date="2016-08" db="EMBL/GenBank/DDBJ databases">
        <authorList>
            <person name="Seilhamer J.J."/>
        </authorList>
    </citation>
    <scope>NUCLEOTIDE SEQUENCE [LARGE SCALE GENOMIC DNA]</scope>
    <source>
        <strain evidence="3 4">CCBAU 10071</strain>
    </source>
</reference>
<evidence type="ECO:0000259" key="2">
    <source>
        <dbReference type="Pfam" id="PF14706"/>
    </source>
</evidence>
<dbReference type="InterPro" id="IPR038215">
    <property type="entry name" value="TN5-like_N_sf"/>
</dbReference>
<keyword evidence="3" id="KW-0238">DNA-binding</keyword>
<dbReference type="Gene3D" id="1.10.246.40">
    <property type="entry name" value="Tn5 transposase, domain 1"/>
    <property type="match status" value="1"/>
</dbReference>
<protein>
    <submittedName>
        <fullName evidence="3">Transposase DNA-binding</fullName>
    </submittedName>
</protein>
<evidence type="ECO:0000313" key="4">
    <source>
        <dbReference type="Proteomes" id="UP000183174"/>
    </source>
</evidence>
<evidence type="ECO:0000313" key="3">
    <source>
        <dbReference type="EMBL" id="SCB52438.1"/>
    </source>
</evidence>
<dbReference type="AlphaFoldDB" id="A0A1C3XJI9"/>